<sequence length="86" mass="9833">MELNLTEANKVKEIPTLQASLIPHAIRHGAIHGALSTRQVGESLILVAPHNPVPLLREVEAREEKFELEYLKEEPREYHIKFTRVS</sequence>
<proteinExistence type="predicted"/>
<dbReference type="RefSeq" id="WP_066837203.1">
    <property type="nucleotide sequence ID" value="NZ_CAJFGC010000145.1"/>
</dbReference>
<reference evidence="3" key="2">
    <citation type="submission" date="2016-02" db="EMBL/GenBank/DDBJ databases">
        <authorList>
            <person name="Wen L."/>
            <person name="He K."/>
            <person name="Yang H."/>
        </authorList>
    </citation>
    <scope>NUCLEOTIDE SEQUENCE [LARGE SCALE GENOMIC DNA]</scope>
    <source>
        <strain evidence="3">GA-15</strain>
    </source>
</reference>
<reference evidence="4" key="1">
    <citation type="submission" date="2016-02" db="EMBL/GenBank/DDBJ databases">
        <authorList>
            <person name="Kaur G."/>
            <person name="Nair G.R."/>
            <person name="Mayilraj S."/>
        </authorList>
    </citation>
    <scope>NUCLEOTIDE SEQUENCE [LARGE SCALE GENOMIC DNA]</scope>
    <source>
        <strain evidence="4">GA-15</strain>
    </source>
</reference>
<comment type="caution">
    <text evidence="3">The sequence shown here is derived from an EMBL/GenBank/DDBJ whole genome shotgun (WGS) entry which is preliminary data.</text>
</comment>
<dbReference type="Proteomes" id="UP000076947">
    <property type="component" value="Unassembled WGS sequence"/>
</dbReference>
<evidence type="ECO:0000313" key="4">
    <source>
        <dbReference type="Proteomes" id="UP000076947"/>
    </source>
</evidence>
<dbReference type="EMBL" id="LSTQ01000001">
    <property type="protein sequence ID" value="OAH32626.1"/>
    <property type="molecule type" value="Genomic_DNA"/>
</dbReference>
<evidence type="ECO:0000313" key="2">
    <source>
        <dbReference type="EMBL" id="NME89779.1"/>
    </source>
</evidence>
<dbReference type="Proteomes" id="UP000544551">
    <property type="component" value="Unassembled WGS sequence"/>
</dbReference>
<dbReference type="AlphaFoldDB" id="A0A177IVN9"/>
<gene>
    <name evidence="3" type="ORF">AYJ05_02885</name>
    <name evidence="2" type="ORF">HF853_08895</name>
</gene>
<reference evidence="2 5" key="3">
    <citation type="submission" date="2020-04" db="EMBL/GenBank/DDBJ databases">
        <authorList>
            <person name="Hitch T.C.A."/>
            <person name="Wylensek D."/>
            <person name="Clavel T."/>
        </authorList>
    </citation>
    <scope>NUCLEOTIDE SEQUENCE [LARGE SCALE GENOMIC DNA]</scope>
    <source>
        <strain evidence="2 5">BL-383-APC-3D</strain>
    </source>
</reference>
<protein>
    <submittedName>
        <fullName evidence="2">DUF2249 domain-containing protein</fullName>
    </submittedName>
</protein>
<dbReference type="OrthoDB" id="8451629at2"/>
<feature type="domain" description="DUF2249" evidence="1">
    <location>
        <begin position="19"/>
        <end position="84"/>
    </location>
</feature>
<dbReference type="InterPro" id="IPR018720">
    <property type="entry name" value="DUF2249"/>
</dbReference>
<dbReference type="EMBL" id="JABAFZ010000007">
    <property type="protein sequence ID" value="NME89779.1"/>
    <property type="molecule type" value="Genomic_DNA"/>
</dbReference>
<name>A0A177IVN9_9CORY</name>
<dbReference type="Pfam" id="PF10006">
    <property type="entry name" value="DUF2249"/>
    <property type="match status" value="1"/>
</dbReference>
<evidence type="ECO:0000313" key="5">
    <source>
        <dbReference type="Proteomes" id="UP000544551"/>
    </source>
</evidence>
<evidence type="ECO:0000259" key="1">
    <source>
        <dbReference type="Pfam" id="PF10006"/>
    </source>
</evidence>
<organism evidence="3 4">
    <name type="scientific">Corynebacterium stationis</name>
    <dbReference type="NCBI Taxonomy" id="1705"/>
    <lineage>
        <taxon>Bacteria</taxon>
        <taxon>Bacillati</taxon>
        <taxon>Actinomycetota</taxon>
        <taxon>Actinomycetes</taxon>
        <taxon>Mycobacteriales</taxon>
        <taxon>Corynebacteriaceae</taxon>
        <taxon>Corynebacterium</taxon>
    </lineage>
</organism>
<evidence type="ECO:0000313" key="3">
    <source>
        <dbReference type="EMBL" id="OAH32626.1"/>
    </source>
</evidence>
<keyword evidence="4" id="KW-1185">Reference proteome</keyword>
<accession>A0A177IVN9</accession>
<dbReference type="STRING" id="1705.CA21670_07345"/>